<sequence length="61" mass="6621">LELRRQYRLDILHRTHNTSMTAEIKIYGLFIGAPRTSGIFPARLSGAGPGRGELATVLLGG</sequence>
<accession>A0ABV7NPI2</accession>
<evidence type="ECO:0000313" key="2">
    <source>
        <dbReference type="Proteomes" id="UP001595645"/>
    </source>
</evidence>
<gene>
    <name evidence="1" type="ORF">ACFOSH_00845</name>
</gene>
<organism evidence="1 2">
    <name type="scientific">Amycolatopsis speibonae</name>
    <dbReference type="NCBI Taxonomy" id="1450224"/>
    <lineage>
        <taxon>Bacteria</taxon>
        <taxon>Bacillati</taxon>
        <taxon>Actinomycetota</taxon>
        <taxon>Actinomycetes</taxon>
        <taxon>Pseudonocardiales</taxon>
        <taxon>Pseudonocardiaceae</taxon>
        <taxon>Amycolatopsis</taxon>
    </lineage>
</organism>
<proteinExistence type="predicted"/>
<protein>
    <submittedName>
        <fullName evidence="1">Uncharacterized protein</fullName>
    </submittedName>
</protein>
<dbReference type="RefSeq" id="WP_378236619.1">
    <property type="nucleotide sequence ID" value="NZ_JBHRWK010000003.1"/>
</dbReference>
<dbReference type="Proteomes" id="UP001595645">
    <property type="component" value="Unassembled WGS sequence"/>
</dbReference>
<dbReference type="EMBL" id="JBHRWK010000003">
    <property type="protein sequence ID" value="MFC3447963.1"/>
    <property type="molecule type" value="Genomic_DNA"/>
</dbReference>
<keyword evidence="2" id="KW-1185">Reference proteome</keyword>
<reference evidence="2" key="1">
    <citation type="journal article" date="2019" name="Int. J. Syst. Evol. Microbiol.">
        <title>The Global Catalogue of Microorganisms (GCM) 10K type strain sequencing project: providing services to taxonomists for standard genome sequencing and annotation.</title>
        <authorList>
            <consortium name="The Broad Institute Genomics Platform"/>
            <consortium name="The Broad Institute Genome Sequencing Center for Infectious Disease"/>
            <person name="Wu L."/>
            <person name="Ma J."/>
        </authorList>
    </citation>
    <scope>NUCLEOTIDE SEQUENCE [LARGE SCALE GENOMIC DNA]</scope>
    <source>
        <strain evidence="2">CGMCC 4.7676</strain>
    </source>
</reference>
<feature type="non-terminal residue" evidence="1">
    <location>
        <position position="1"/>
    </location>
</feature>
<comment type="caution">
    <text evidence="1">The sequence shown here is derived from an EMBL/GenBank/DDBJ whole genome shotgun (WGS) entry which is preliminary data.</text>
</comment>
<name>A0ABV7NPI2_9PSEU</name>
<evidence type="ECO:0000313" key="1">
    <source>
        <dbReference type="EMBL" id="MFC3447963.1"/>
    </source>
</evidence>